<evidence type="ECO:0000313" key="3">
    <source>
        <dbReference type="EMBL" id="QIT43274.1"/>
    </source>
</evidence>
<organism evidence="3 5">
    <name type="scientific">Streptomyces antibioticus</name>
    <dbReference type="NCBI Taxonomy" id="1890"/>
    <lineage>
        <taxon>Bacteria</taxon>
        <taxon>Bacillati</taxon>
        <taxon>Actinomycetota</taxon>
        <taxon>Actinomycetes</taxon>
        <taxon>Kitasatosporales</taxon>
        <taxon>Streptomycetaceae</taxon>
        <taxon>Streptomyces</taxon>
    </lineage>
</organism>
<dbReference type="Proteomes" id="UP000190306">
    <property type="component" value="Chromosome"/>
</dbReference>
<gene>
    <name evidence="2" type="ORF">AFM16_06765</name>
    <name evidence="3" type="ORF">HCX60_06895</name>
</gene>
<feature type="region of interest" description="Disordered" evidence="1">
    <location>
        <begin position="170"/>
        <end position="189"/>
    </location>
</feature>
<accession>A0AAE6Y6P6</accession>
<reference evidence="2 4" key="1">
    <citation type="submission" date="2015-07" db="EMBL/GenBank/DDBJ databases">
        <title>Draft Genome Sequence of Streptomyces antibioticus, IMRU 3720 reveals insights in the evolution of actinomycin biosynthetic gene clusters in Streptomyces.</title>
        <authorList>
            <person name="Crnovcic I."/>
            <person name="Ruckert C."/>
            <person name="Kalinowksi J."/>
            <person name="Keller U."/>
        </authorList>
    </citation>
    <scope>NUCLEOTIDE SEQUENCE [LARGE SCALE GENOMIC DNA]</scope>
    <source>
        <strain evidence="2 4">DSM 41481</strain>
    </source>
</reference>
<proteinExistence type="predicted"/>
<name>A0AAE6Y6P6_STRAT</name>
<evidence type="ECO:0000313" key="4">
    <source>
        <dbReference type="Proteomes" id="UP000190306"/>
    </source>
</evidence>
<dbReference type="RefSeq" id="WP_078632772.1">
    <property type="nucleotide sequence ID" value="NZ_CM007717.1"/>
</dbReference>
<reference evidence="3 5" key="2">
    <citation type="submission" date="2020-03" db="EMBL/GenBank/DDBJ databases">
        <title>Is there a link between lipid content and antibiotic production in Streptomyces?</title>
        <authorList>
            <person name="David M."/>
            <person name="Lejeune C."/>
            <person name="Abreu S."/>
            <person name="Thibessard A."/>
            <person name="Leblond P."/>
            <person name="Chaminade P."/>
            <person name="Virolle M.-J."/>
        </authorList>
    </citation>
    <scope>NUCLEOTIDE SEQUENCE [LARGE SCALE GENOMIC DNA]</scope>
    <source>
        <strain evidence="3 5">DSM 41481</strain>
    </source>
</reference>
<dbReference type="Proteomes" id="UP000502504">
    <property type="component" value="Chromosome"/>
</dbReference>
<evidence type="ECO:0000313" key="5">
    <source>
        <dbReference type="Proteomes" id="UP000502504"/>
    </source>
</evidence>
<evidence type="ECO:0000313" key="2">
    <source>
        <dbReference type="EMBL" id="OOQ54263.1"/>
    </source>
</evidence>
<protein>
    <submittedName>
        <fullName evidence="3">Uncharacterized protein</fullName>
    </submittedName>
</protein>
<evidence type="ECO:0000256" key="1">
    <source>
        <dbReference type="SAM" id="MobiDB-lite"/>
    </source>
</evidence>
<dbReference type="EMBL" id="CP050692">
    <property type="protein sequence ID" value="QIT43274.1"/>
    <property type="molecule type" value="Genomic_DNA"/>
</dbReference>
<sequence>MNADETSADEWWDLLPDGIRAQVDGYVLQDAFMRAVRVAWTAGRAAGLGLTDAQRVVHERYVRLGDRIARTPDDPLDVDSLTALAAGAPGRVVAVEAVWDGDTVHDWFVNLLAVTTAPDGDHRLATVYRGRAVRHLDGEDPGARHPSALVADRTGRALAAHLGVPFHFASPDTADDEAPRWRPSHSGTS</sequence>
<dbReference type="AlphaFoldDB" id="A0AAE6Y6P6"/>
<keyword evidence="4" id="KW-1185">Reference proteome</keyword>
<dbReference type="EMBL" id="LHQL01000005">
    <property type="protein sequence ID" value="OOQ54263.1"/>
    <property type="molecule type" value="Genomic_DNA"/>
</dbReference>